<reference evidence="1 2" key="1">
    <citation type="submission" date="2011-07" db="EMBL/GenBank/DDBJ databases">
        <authorList>
            <person name="Coyne R."/>
            <person name="Brami D."/>
            <person name="Johnson J."/>
            <person name="Hostetler J."/>
            <person name="Hannick L."/>
            <person name="Clark T."/>
            <person name="Cassidy-Hanley D."/>
            <person name="Inman J."/>
        </authorList>
    </citation>
    <scope>NUCLEOTIDE SEQUENCE [LARGE SCALE GENOMIC DNA]</scope>
    <source>
        <strain evidence="1 2">G5</strain>
    </source>
</reference>
<name>G0QUR5_ICHMU</name>
<protein>
    <submittedName>
        <fullName evidence="1">Uncharacterized protein</fullName>
    </submittedName>
</protein>
<dbReference type="OMA" id="HSSKECW"/>
<dbReference type="InParanoid" id="G0QUR5"/>
<dbReference type="EMBL" id="GL983920">
    <property type="protein sequence ID" value="EGR31050.1"/>
    <property type="molecule type" value="Genomic_DNA"/>
</dbReference>
<dbReference type="eggNOG" id="ENOG502QQQ8">
    <property type="taxonomic scope" value="Eukaryota"/>
</dbReference>
<evidence type="ECO:0000313" key="2">
    <source>
        <dbReference type="Proteomes" id="UP000008983"/>
    </source>
</evidence>
<dbReference type="AlphaFoldDB" id="G0QUR5"/>
<evidence type="ECO:0000313" key="1">
    <source>
        <dbReference type="EMBL" id="EGR31050.1"/>
    </source>
</evidence>
<sequence>MKVMTEQKELVDTETEFFIRDKNNLDDYLYEIESSYLKKEAANNFDQLDMIFIIGDANVRPWSIQMRKILTLLRMCLKVKKYLYTSSWAMQALIFLCASNIEKNIQIVNGGDNGGKLSEIHIMNKDLKNIQPNDYYLDNTTGDLYGFNYETNEWIPKGNCGLHYRRSAQEFQSIGKFIVKAPVYKANTQHKEKYTLYKSRNDECMCVIKKMYMHHWAFQGMDDEFIIPLKNSWDIHTFSFINPHKHFKVLADSDRGPIVIEMENTLGVLFGIYTKYPNTTQSLINFIWNTLRKIKSQQSNIYPSISSYTYQAKEYSILFIYITCIKLINKKAEQKYYKSDVFLHVGFSAKKQKVPQYVYHNSVNSKKLKMKENPNIKIQQYTTDYNPNDQISEPASDIINQSNQNNIIEINNTNINNDEQTGKNMKTENNQNLEFRRQSNKRGSYCRQSRINPDQLFTTGGIRRQLHPNIPYDLIDYSKMWVPGYLSNNHQSKNNSPKKFKIKLKLNYIIQGIKDLQKKQLFVNTPYVSQEEIYIKEQKEKNKKIIGEKDFRVGQTQYNVNNVYKKQSDFNKGTKINFYHNYQFRDCQKDKWLSQTNFKLA</sequence>
<dbReference type="GeneID" id="14907174"/>
<dbReference type="Proteomes" id="UP000008983">
    <property type="component" value="Unassembled WGS sequence"/>
</dbReference>
<keyword evidence="2" id="KW-1185">Reference proteome</keyword>
<proteinExistence type="predicted"/>
<organism evidence="1 2">
    <name type="scientific">Ichthyophthirius multifiliis</name>
    <name type="common">White spot disease agent</name>
    <name type="synonym">Ich</name>
    <dbReference type="NCBI Taxonomy" id="5932"/>
    <lineage>
        <taxon>Eukaryota</taxon>
        <taxon>Sar</taxon>
        <taxon>Alveolata</taxon>
        <taxon>Ciliophora</taxon>
        <taxon>Intramacronucleata</taxon>
        <taxon>Oligohymenophorea</taxon>
        <taxon>Hymenostomatida</taxon>
        <taxon>Ophryoglenina</taxon>
        <taxon>Ichthyophthirius</taxon>
    </lineage>
</organism>
<gene>
    <name evidence="1" type="ORF">IMG5_118860</name>
</gene>
<dbReference type="OrthoDB" id="289273at2759"/>
<dbReference type="RefSeq" id="XP_004034536.1">
    <property type="nucleotide sequence ID" value="XM_004034488.1"/>
</dbReference>
<accession>G0QUR5</accession>